<keyword evidence="4" id="KW-0548">Nucleotidyltransferase</keyword>
<evidence type="ECO:0000313" key="11">
    <source>
        <dbReference type="EMBL" id="KAK6471298.1"/>
    </source>
</evidence>
<keyword evidence="12" id="KW-1185">Reference proteome</keyword>
<evidence type="ECO:0000256" key="6">
    <source>
        <dbReference type="ARBA" id="ARBA00022741"/>
    </source>
</evidence>
<evidence type="ECO:0000259" key="9">
    <source>
        <dbReference type="Pfam" id="PF03281"/>
    </source>
</evidence>
<accession>A0ABR0YFX8</accession>
<evidence type="ECO:0000313" key="12">
    <source>
        <dbReference type="Proteomes" id="UP001369086"/>
    </source>
</evidence>
<protein>
    <submittedName>
        <fullName evidence="11">Protein mab-21-like 3</fullName>
    </submittedName>
</protein>
<dbReference type="Proteomes" id="UP001369086">
    <property type="component" value="Unassembled WGS sequence"/>
</dbReference>
<proteinExistence type="inferred from homology"/>
<evidence type="ECO:0000256" key="3">
    <source>
        <dbReference type="ARBA" id="ARBA00022679"/>
    </source>
</evidence>
<comment type="caution">
    <text evidence="11">The sequence shown here is derived from an EMBL/GenBank/DDBJ whole genome shotgun (WGS) entry which is preliminary data.</text>
</comment>
<keyword evidence="5" id="KW-0479">Metal-binding</keyword>
<reference evidence="11 12" key="1">
    <citation type="submission" date="2021-05" db="EMBL/GenBank/DDBJ databases">
        <authorList>
            <person name="Zahm M."/>
            <person name="Klopp C."/>
            <person name="Cabau C."/>
            <person name="Kuhl H."/>
            <person name="Suciu R."/>
            <person name="Ciorpac M."/>
            <person name="Holostenco D."/>
            <person name="Gessner J."/>
            <person name="Wuertz S."/>
            <person name="Hohne C."/>
            <person name="Stock M."/>
            <person name="Gislard M."/>
            <person name="Lluch J."/>
            <person name="Milhes M."/>
            <person name="Lampietro C."/>
            <person name="Lopez Roques C."/>
            <person name="Donnadieu C."/>
            <person name="Du K."/>
            <person name="Schartl M."/>
            <person name="Guiguen Y."/>
        </authorList>
    </citation>
    <scope>NUCLEOTIDE SEQUENCE [LARGE SCALE GENOMIC DNA]</scope>
    <source>
        <strain evidence="11">Hh-F2</strain>
        <tissue evidence="11">Blood</tissue>
    </source>
</reference>
<dbReference type="EMBL" id="JAHFZB010000032">
    <property type="protein sequence ID" value="KAK6471298.1"/>
    <property type="molecule type" value="Genomic_DNA"/>
</dbReference>
<evidence type="ECO:0000256" key="4">
    <source>
        <dbReference type="ARBA" id="ARBA00022695"/>
    </source>
</evidence>
<keyword evidence="6" id="KW-0547">Nucleotide-binding</keyword>
<dbReference type="InterPro" id="IPR046903">
    <property type="entry name" value="Mab-21-like_nuc_Trfase"/>
</dbReference>
<dbReference type="Gene3D" id="3.30.460.90">
    <property type="match status" value="1"/>
</dbReference>
<evidence type="ECO:0000256" key="7">
    <source>
        <dbReference type="ARBA" id="ARBA00022840"/>
    </source>
</evidence>
<keyword evidence="3" id="KW-0808">Transferase</keyword>
<organism evidence="11 12">
    <name type="scientific">Huso huso</name>
    <name type="common">Beluga</name>
    <name type="synonym">Acipenser huso</name>
    <dbReference type="NCBI Taxonomy" id="61971"/>
    <lineage>
        <taxon>Eukaryota</taxon>
        <taxon>Metazoa</taxon>
        <taxon>Chordata</taxon>
        <taxon>Craniata</taxon>
        <taxon>Vertebrata</taxon>
        <taxon>Euteleostomi</taxon>
        <taxon>Actinopterygii</taxon>
        <taxon>Chondrostei</taxon>
        <taxon>Acipenseriformes</taxon>
        <taxon>Acipenseridae</taxon>
        <taxon>Huso</taxon>
    </lineage>
</organism>
<keyword evidence="8" id="KW-0460">Magnesium</keyword>
<dbReference type="Pfam" id="PF03281">
    <property type="entry name" value="Mab-21"/>
    <property type="match status" value="1"/>
</dbReference>
<comment type="cofactor">
    <cofactor evidence="1">
        <name>Mg(2+)</name>
        <dbReference type="ChEBI" id="CHEBI:18420"/>
    </cofactor>
</comment>
<keyword evidence="7" id="KW-0067">ATP-binding</keyword>
<comment type="similarity">
    <text evidence="2">Belongs to the mab-21 family.</text>
</comment>
<dbReference type="SMART" id="SM01265">
    <property type="entry name" value="Mab-21"/>
    <property type="match status" value="1"/>
</dbReference>
<evidence type="ECO:0000259" key="10">
    <source>
        <dbReference type="Pfam" id="PF20266"/>
    </source>
</evidence>
<dbReference type="Gene3D" id="1.10.1410.40">
    <property type="match status" value="1"/>
</dbReference>
<evidence type="ECO:0000256" key="1">
    <source>
        <dbReference type="ARBA" id="ARBA00001946"/>
    </source>
</evidence>
<gene>
    <name evidence="11" type="ORF">HHUSO_G29645</name>
</gene>
<evidence type="ECO:0000256" key="5">
    <source>
        <dbReference type="ARBA" id="ARBA00022723"/>
    </source>
</evidence>
<dbReference type="PANTHER" id="PTHR10656">
    <property type="entry name" value="CELL FATE DETERMINING PROTEIN MAB21-RELATED"/>
    <property type="match status" value="1"/>
</dbReference>
<feature type="domain" description="Mab-21-like nucleotidyltransferase" evidence="9">
    <location>
        <begin position="61"/>
        <end position="224"/>
    </location>
</feature>
<dbReference type="Pfam" id="PF20266">
    <property type="entry name" value="Mab-21_C"/>
    <property type="match status" value="1"/>
</dbReference>
<evidence type="ECO:0000256" key="2">
    <source>
        <dbReference type="ARBA" id="ARBA00008307"/>
    </source>
</evidence>
<name>A0ABR0YFX8_HUSHU</name>
<sequence>MAFQTTVSDLLQTYVDKIVRISQRRVQETVEWVGKEVASVLGGGSEGRILLFRVFIYSGSYIEKLAVYIPEEFDLMVPIECGKGFKTEKTLHSDVKYRLVFPKGNRKDSKWEIQSFFLHAEKVMEVFEEQVISATLNRDIDVYHRRPCAAAVCVTIKHGWERVNVDLVPFVKNPFKEWPIAWPRKDAPWPSQAKILEIKKAGIDLVAKTMWRPSFSAIERIILEDIDADGGHRKDGLKILKTVLQSSWERVEKALCSYHLKTILFWTCEKHPDPSEWATLEDSLNLLVDELIRGLEQCFIPHYFLPGENLFEDTGHLNVLLEEVKQLRKDPVSYLKIETILNNRVGEKLTLLIPDVWSEARFTTEEMQLWVSEDSLVEYLTQNPI</sequence>
<evidence type="ECO:0000256" key="8">
    <source>
        <dbReference type="ARBA" id="ARBA00022842"/>
    </source>
</evidence>
<dbReference type="PANTHER" id="PTHR10656:SF42">
    <property type="entry name" value="CYCLIC GMP-AMP SYNTHASE-LIKE PROTEIN-RELATED"/>
    <property type="match status" value="1"/>
</dbReference>
<dbReference type="InterPro" id="IPR024810">
    <property type="entry name" value="MAB21L/cGLR"/>
</dbReference>
<dbReference type="InterPro" id="IPR046906">
    <property type="entry name" value="Mab-21_HhH/H2TH-like"/>
</dbReference>
<feature type="domain" description="Mab-21-like HhH/H2TH-like" evidence="10">
    <location>
        <begin position="233"/>
        <end position="314"/>
    </location>
</feature>